<dbReference type="Gene3D" id="3.40.720.10">
    <property type="entry name" value="Alkaline Phosphatase, subunit A"/>
    <property type="match status" value="1"/>
</dbReference>
<dbReference type="EMBL" id="SHMF01000002">
    <property type="protein sequence ID" value="TAA36020.1"/>
    <property type="molecule type" value="Genomic_DNA"/>
</dbReference>
<protein>
    <recommendedName>
        <fullName evidence="2">Sulfatase N-terminal domain-containing protein</fullName>
    </recommendedName>
</protein>
<accession>A0A4Q8LVL0</accession>
<dbReference type="Pfam" id="PF00884">
    <property type="entry name" value="Sulfatase"/>
    <property type="match status" value="1"/>
</dbReference>
<dbReference type="Proteomes" id="UP000292087">
    <property type="component" value="Unassembled WGS sequence"/>
</dbReference>
<feature type="transmembrane region" description="Helical" evidence="1">
    <location>
        <begin position="69"/>
        <end position="95"/>
    </location>
</feature>
<dbReference type="PANTHER" id="PTHR43751">
    <property type="entry name" value="SULFATASE"/>
    <property type="match status" value="1"/>
</dbReference>
<dbReference type="SUPFAM" id="SSF53649">
    <property type="entry name" value="Alkaline phosphatase-like"/>
    <property type="match status" value="1"/>
</dbReference>
<dbReference type="InterPro" id="IPR017850">
    <property type="entry name" value="Alkaline_phosphatase_core_sf"/>
</dbReference>
<keyword evidence="1" id="KW-0812">Transmembrane</keyword>
<keyword evidence="1" id="KW-1133">Transmembrane helix</keyword>
<dbReference type="InterPro" id="IPR052701">
    <property type="entry name" value="GAG_Ulvan_Degrading_Sulfatases"/>
</dbReference>
<gene>
    <name evidence="3" type="ORF">EA656_10290</name>
</gene>
<evidence type="ECO:0000256" key="1">
    <source>
        <dbReference type="SAM" id="Phobius"/>
    </source>
</evidence>
<dbReference type="InterPro" id="IPR000917">
    <property type="entry name" value="Sulfatase_N"/>
</dbReference>
<dbReference type="AlphaFoldDB" id="A0A4Q8LVL0"/>
<comment type="caution">
    <text evidence="3">The sequence shown here is derived from an EMBL/GenBank/DDBJ whole genome shotgun (WGS) entry which is preliminary data.</text>
</comment>
<dbReference type="PANTHER" id="PTHR43751:SF3">
    <property type="entry name" value="SULFATASE N-TERMINAL DOMAIN-CONTAINING PROTEIN"/>
    <property type="match status" value="1"/>
</dbReference>
<proteinExistence type="predicted"/>
<feature type="transmembrane region" description="Helical" evidence="1">
    <location>
        <begin position="23"/>
        <end position="49"/>
    </location>
</feature>
<evidence type="ECO:0000259" key="2">
    <source>
        <dbReference type="Pfam" id="PF00884"/>
    </source>
</evidence>
<feature type="domain" description="Sulfatase N-terminal" evidence="2">
    <location>
        <begin position="191"/>
        <end position="475"/>
    </location>
</feature>
<name>A0A4Q8LVL0_9GAMM</name>
<keyword evidence="1" id="KW-0472">Membrane</keyword>
<evidence type="ECO:0000313" key="4">
    <source>
        <dbReference type="Proteomes" id="UP000292087"/>
    </source>
</evidence>
<sequence>MGALLRAKDNCLCMQRKKTASSIAPLASFTWLALIATWYALIIIGLHYWGRITTAKVVGIYVHQAPTLASVLGVPLSIFCAALIMAIALLIALAYRLRPTFDWTIEYICNAGKPKAIILAILAIAASCIQLNQMTNTITMTREPFGVSVLPGAASDRFESHQRGGSNAIDALEDKVRKNMPVRSSPKDAVNLIVIVSDALRADHLGAYGYGRNTSPFLDELIHTAASKDVVRNMRASCAESNCGLMSIASSRRVSATPRNPITLMEALKRHGYATHLILSGDHTNFYGLKEAYGTVDFYSDGTTQTTRYVNDDALVVDRIKQLPDLSSGAPPVAMQLHLMSAHGLGLRKPESSRFKPLANYYKDPSLSAERKEVRQAGVNYYDDGVAEVDRTIQAVISILSKKGYLKRTLLVLTADHGEMLGEHGRFSHASQVYEPALNIPFILIRYGYAGNGLAPHIMSSQIDIAPTILTDMGIAPPSSWAGLALQLDKDHENYYFQQGDLSGLYTRRKQGGILKYWTDLKTGTDYAFDISSDGAEVNNISGSLDSVYLSKLRFLSLSGSIANGTQDDSQSNPARFRGQSRN</sequence>
<organism evidence="3 4">
    <name type="scientific">Pseudoxanthomonas winnipegensis</name>
    <dbReference type="NCBI Taxonomy" id="2480810"/>
    <lineage>
        <taxon>Bacteria</taxon>
        <taxon>Pseudomonadati</taxon>
        <taxon>Pseudomonadota</taxon>
        <taxon>Gammaproteobacteria</taxon>
        <taxon>Lysobacterales</taxon>
        <taxon>Lysobacteraceae</taxon>
        <taxon>Pseudoxanthomonas</taxon>
    </lineage>
</organism>
<evidence type="ECO:0000313" key="3">
    <source>
        <dbReference type="EMBL" id="TAA36020.1"/>
    </source>
</evidence>
<feature type="transmembrane region" description="Helical" evidence="1">
    <location>
        <begin position="116"/>
        <end position="134"/>
    </location>
</feature>
<reference evidence="3 4" key="1">
    <citation type="submission" date="2019-02" db="EMBL/GenBank/DDBJ databases">
        <title>WGS of Pseudoxanthomonas species novum from clinical isolates.</title>
        <authorList>
            <person name="Bernier A.-M."/>
            <person name="Bernard K."/>
            <person name="Vachon A."/>
        </authorList>
    </citation>
    <scope>NUCLEOTIDE SEQUENCE [LARGE SCALE GENOMIC DNA]</scope>
    <source>
        <strain evidence="3 4">NML140781</strain>
    </source>
</reference>